<dbReference type="Pfam" id="PF25984">
    <property type="entry name" value="BSH_YknX"/>
    <property type="match status" value="1"/>
</dbReference>
<dbReference type="PANTHER" id="PTHR30469">
    <property type="entry name" value="MULTIDRUG RESISTANCE PROTEIN MDTA"/>
    <property type="match status" value="1"/>
</dbReference>
<dbReference type="Proteomes" id="UP000036458">
    <property type="component" value="Chromosome"/>
</dbReference>
<dbReference type="InterPro" id="IPR058792">
    <property type="entry name" value="Beta-barrel_RND_2"/>
</dbReference>
<dbReference type="Gene3D" id="1.10.287.470">
    <property type="entry name" value="Helix hairpin bin"/>
    <property type="match status" value="1"/>
</dbReference>
<dbReference type="OrthoDB" id="869610at2"/>
<dbReference type="STRING" id="1379910.TH63_01570"/>
<dbReference type="PROSITE" id="PS51257">
    <property type="entry name" value="PROKAR_LIPOPROTEIN"/>
    <property type="match status" value="1"/>
</dbReference>
<gene>
    <name evidence="3" type="ORF">TH63_01570</name>
</gene>
<name>A0A0H4VLI6_9BACT</name>
<dbReference type="EMBL" id="CP010777">
    <property type="protein sequence ID" value="AKQ44614.1"/>
    <property type="molecule type" value="Genomic_DNA"/>
</dbReference>
<evidence type="ECO:0000259" key="2">
    <source>
        <dbReference type="Pfam" id="PF25984"/>
    </source>
</evidence>
<dbReference type="GO" id="GO:0015562">
    <property type="term" value="F:efflux transmembrane transporter activity"/>
    <property type="evidence" value="ECO:0007669"/>
    <property type="project" value="TreeGrafter"/>
</dbReference>
<dbReference type="KEGG" id="ruf:TH63_01570"/>
<accession>A0A0H4VLI6</accession>
<dbReference type="GO" id="GO:1990281">
    <property type="term" value="C:efflux pump complex"/>
    <property type="evidence" value="ECO:0007669"/>
    <property type="project" value="TreeGrafter"/>
</dbReference>
<dbReference type="Gene3D" id="2.40.30.170">
    <property type="match status" value="1"/>
</dbReference>
<reference evidence="3 4" key="1">
    <citation type="submission" date="2015-01" db="EMBL/GenBank/DDBJ databases">
        <title>Rufibacter sp./DG31D/ whole genome sequencing.</title>
        <authorList>
            <person name="Kim M.K."/>
            <person name="Srinivasan S."/>
            <person name="Lee J.-J."/>
        </authorList>
    </citation>
    <scope>NUCLEOTIDE SEQUENCE [LARGE SCALE GENOMIC DNA]</scope>
    <source>
        <strain evidence="3 4">DG31D</strain>
    </source>
</reference>
<dbReference type="RefSeq" id="WP_048919382.1">
    <property type="nucleotide sequence ID" value="NZ_CP010777.1"/>
</dbReference>
<organism evidence="3 4">
    <name type="scientific">Rufibacter radiotolerans</name>
    <dbReference type="NCBI Taxonomy" id="1379910"/>
    <lineage>
        <taxon>Bacteria</taxon>
        <taxon>Pseudomonadati</taxon>
        <taxon>Bacteroidota</taxon>
        <taxon>Cytophagia</taxon>
        <taxon>Cytophagales</taxon>
        <taxon>Hymenobacteraceae</taxon>
        <taxon>Rufibacter</taxon>
    </lineage>
</organism>
<evidence type="ECO:0000259" key="1">
    <source>
        <dbReference type="Pfam" id="PF25954"/>
    </source>
</evidence>
<evidence type="ECO:0000313" key="4">
    <source>
        <dbReference type="Proteomes" id="UP000036458"/>
    </source>
</evidence>
<dbReference type="SUPFAM" id="SSF111369">
    <property type="entry name" value="HlyD-like secretion proteins"/>
    <property type="match status" value="1"/>
</dbReference>
<dbReference type="InterPro" id="IPR058639">
    <property type="entry name" value="BSH_YknX-like"/>
</dbReference>
<dbReference type="AlphaFoldDB" id="A0A0H4VLI6"/>
<dbReference type="PANTHER" id="PTHR30469:SF15">
    <property type="entry name" value="HLYD FAMILY OF SECRETION PROTEINS"/>
    <property type="match status" value="1"/>
</dbReference>
<evidence type="ECO:0000313" key="3">
    <source>
        <dbReference type="EMBL" id="AKQ44614.1"/>
    </source>
</evidence>
<dbReference type="Gene3D" id="2.40.50.100">
    <property type="match status" value="1"/>
</dbReference>
<proteinExistence type="predicted"/>
<dbReference type="Gene3D" id="2.40.420.20">
    <property type="match status" value="1"/>
</dbReference>
<dbReference type="Pfam" id="PF25954">
    <property type="entry name" value="Beta-barrel_RND_2"/>
    <property type="match status" value="1"/>
</dbReference>
<feature type="domain" description="YknX-like barrel-sandwich hybrid" evidence="2">
    <location>
        <begin position="55"/>
        <end position="214"/>
    </location>
</feature>
<dbReference type="PATRIC" id="fig|1379910.4.peg.325"/>
<protein>
    <submittedName>
        <fullName evidence="3">Uncharacterized protein</fullName>
    </submittedName>
</protein>
<sequence>MKKGFPLIALLALLLVSCSEEQERVKPRVSSIAESVYASGTVKATDQYTAYPKVSGIVQEILVKAGDTVKAGDPLFKLENNAATLNARSAQLALELSQENSRSNFGRLEEAQLAVRQARDRFQLDSSLYQRQKRLWEQRIGTQLEFEQRRLAYTSSRSNYQAARANYNLLSRQLKNELQRADVNYDISRQLQNDFVVRASISGKVYDVLMEKGELVSPQTPLAIIGQAKSFLLELEVDENDIVQVRVGQPVEISMDSYKGRVFEGVVEKIYPIMNERSRTFQVDARFVNPPATLYPNLSAEANIVVQTKKNALLIPREYIVDDRFVLIEPDQKREVKIGLRDYRKAEILQGLDTTQFIYKPK</sequence>
<feature type="domain" description="CusB-like beta-barrel" evidence="1">
    <location>
        <begin position="233"/>
        <end position="304"/>
    </location>
</feature>
<keyword evidence="4" id="KW-1185">Reference proteome</keyword>